<organism evidence="1 2">
    <name type="scientific">Podospora aff. communis PSN243</name>
    <dbReference type="NCBI Taxonomy" id="3040156"/>
    <lineage>
        <taxon>Eukaryota</taxon>
        <taxon>Fungi</taxon>
        <taxon>Dikarya</taxon>
        <taxon>Ascomycota</taxon>
        <taxon>Pezizomycotina</taxon>
        <taxon>Sordariomycetes</taxon>
        <taxon>Sordariomycetidae</taxon>
        <taxon>Sordariales</taxon>
        <taxon>Podosporaceae</taxon>
        <taxon>Podospora</taxon>
    </lineage>
</organism>
<feature type="non-terminal residue" evidence="1">
    <location>
        <position position="207"/>
    </location>
</feature>
<reference evidence="1" key="1">
    <citation type="journal article" date="2023" name="Mol. Phylogenet. Evol.">
        <title>Genome-scale phylogeny and comparative genomics of the fungal order Sordariales.</title>
        <authorList>
            <person name="Hensen N."/>
            <person name="Bonometti L."/>
            <person name="Westerberg I."/>
            <person name="Brannstrom I.O."/>
            <person name="Guillou S."/>
            <person name="Cros-Aarteil S."/>
            <person name="Calhoun S."/>
            <person name="Haridas S."/>
            <person name="Kuo A."/>
            <person name="Mondo S."/>
            <person name="Pangilinan J."/>
            <person name="Riley R."/>
            <person name="LaButti K."/>
            <person name="Andreopoulos B."/>
            <person name="Lipzen A."/>
            <person name="Chen C."/>
            <person name="Yan M."/>
            <person name="Daum C."/>
            <person name="Ng V."/>
            <person name="Clum A."/>
            <person name="Steindorff A."/>
            <person name="Ohm R.A."/>
            <person name="Martin F."/>
            <person name="Silar P."/>
            <person name="Natvig D.O."/>
            <person name="Lalanne C."/>
            <person name="Gautier V."/>
            <person name="Ament-Velasquez S.L."/>
            <person name="Kruys A."/>
            <person name="Hutchinson M.I."/>
            <person name="Powell A.J."/>
            <person name="Barry K."/>
            <person name="Miller A.N."/>
            <person name="Grigoriev I.V."/>
            <person name="Debuchy R."/>
            <person name="Gladieux P."/>
            <person name="Hiltunen Thoren M."/>
            <person name="Johannesson H."/>
        </authorList>
    </citation>
    <scope>NUCLEOTIDE SEQUENCE</scope>
    <source>
        <strain evidence="1">PSN243</strain>
    </source>
</reference>
<proteinExistence type="predicted"/>
<reference evidence="1" key="2">
    <citation type="submission" date="2023-05" db="EMBL/GenBank/DDBJ databases">
        <authorList>
            <consortium name="Lawrence Berkeley National Laboratory"/>
            <person name="Steindorff A."/>
            <person name="Hensen N."/>
            <person name="Bonometti L."/>
            <person name="Westerberg I."/>
            <person name="Brannstrom I.O."/>
            <person name="Guillou S."/>
            <person name="Cros-Aarteil S."/>
            <person name="Calhoun S."/>
            <person name="Haridas S."/>
            <person name="Kuo A."/>
            <person name="Mondo S."/>
            <person name="Pangilinan J."/>
            <person name="Riley R."/>
            <person name="Labutti K."/>
            <person name="Andreopoulos B."/>
            <person name="Lipzen A."/>
            <person name="Chen C."/>
            <person name="Yanf M."/>
            <person name="Daum C."/>
            <person name="Ng V."/>
            <person name="Clum A."/>
            <person name="Ohm R."/>
            <person name="Martin F."/>
            <person name="Silar P."/>
            <person name="Natvig D."/>
            <person name="Lalanne C."/>
            <person name="Gautier V."/>
            <person name="Ament-Velasquez S.L."/>
            <person name="Kruys A."/>
            <person name="Hutchinson M.I."/>
            <person name="Powell A.J."/>
            <person name="Barry K."/>
            <person name="Miller A.N."/>
            <person name="Grigoriev I.V."/>
            <person name="Debuchy R."/>
            <person name="Gladieux P."/>
            <person name="Thoren M.H."/>
            <person name="Johannesson H."/>
        </authorList>
    </citation>
    <scope>NUCLEOTIDE SEQUENCE</scope>
    <source>
        <strain evidence="1">PSN243</strain>
    </source>
</reference>
<dbReference type="InterPro" id="IPR012338">
    <property type="entry name" value="Beta-lactam/transpept-like"/>
</dbReference>
<evidence type="ECO:0008006" key="3">
    <source>
        <dbReference type="Google" id="ProtNLM"/>
    </source>
</evidence>
<dbReference type="Proteomes" id="UP001321760">
    <property type="component" value="Unassembled WGS sequence"/>
</dbReference>
<protein>
    <recommendedName>
        <fullName evidence="3">Beta-lactamase-related domain-containing protein</fullName>
    </recommendedName>
</protein>
<dbReference type="SUPFAM" id="SSF56601">
    <property type="entry name" value="beta-lactamase/transpeptidase-like"/>
    <property type="match status" value="1"/>
</dbReference>
<keyword evidence="2" id="KW-1185">Reference proteome</keyword>
<feature type="non-terminal residue" evidence="1">
    <location>
        <position position="1"/>
    </location>
</feature>
<evidence type="ECO:0000313" key="2">
    <source>
        <dbReference type="Proteomes" id="UP001321760"/>
    </source>
</evidence>
<dbReference type="AlphaFoldDB" id="A0AAV9G6B5"/>
<accession>A0AAV9G6B5</accession>
<evidence type="ECO:0000313" key="1">
    <source>
        <dbReference type="EMBL" id="KAK4443627.1"/>
    </source>
</evidence>
<comment type="caution">
    <text evidence="1">The sequence shown here is derived from an EMBL/GenBank/DDBJ whole genome shotgun (WGS) entry which is preliminary data.</text>
</comment>
<name>A0AAV9G6B5_9PEZI</name>
<gene>
    <name evidence="1" type="ORF">QBC34DRAFT_283866</name>
</gene>
<sequence>ALREQSYAAGWERSQLPNTVGSMGVDPGFINEMPVLDDGISPRLAFWHQGSQVGATAFVMLLQETESATLVLTNTMAPNDAAAWIGRLLVETLSDGPVRNDDVRLASASVDSAIKSMPSPARGLKMGGSPEDRHGLSAIRLSVCYPGFGGPFRIHIRQDEKRLEMLFKGRESQKYQLEHHHGDTFTWFMSWNEQIKRGRFINLHPPY</sequence>
<dbReference type="EMBL" id="MU865989">
    <property type="protein sequence ID" value="KAK4443627.1"/>
    <property type="molecule type" value="Genomic_DNA"/>
</dbReference>